<dbReference type="Pfam" id="PF13439">
    <property type="entry name" value="Glyco_transf_4"/>
    <property type="match status" value="1"/>
</dbReference>
<dbReference type="InterPro" id="IPR028098">
    <property type="entry name" value="Glyco_trans_4-like_N"/>
</dbReference>
<dbReference type="EMBL" id="CAADHO010000003">
    <property type="protein sequence ID" value="VFQ44439.1"/>
    <property type="molecule type" value="Genomic_DNA"/>
</dbReference>
<feature type="domain" description="Glycosyltransferase subfamily 4-like N-terminal" evidence="1">
    <location>
        <begin position="122"/>
        <end position="240"/>
    </location>
</feature>
<sequence>MPVSGSRRFLRAPVASKNLLMVCYYFPPLTDVGCKRSVAFATYLKKEGWSPYALSVKNPDRHYCSLGTDAPPDGVPAVYTRSLVNPIKFLGKANGLVDRVLSLFNRGVSRNYFYEFLCIPDFFVGWVPLTVVRAVKLIRAHNIETVYVSCSPFSAALIGVACRRLTGRRLVLDFRDPFGLTLEGSKASRTKERIDAFFARLFLKHTDLLIVTTDETRREYAAQFPQFKEKVVTVHNGFDATHLVTDQPEKFHRFTIIYTGQFYYKFNPSLNMYADNFFSALAQLKKENRICSETFQFLFYGSEQGAIRDYAARFGVEDLVTVNGRVSHAEVLLAMRRSHLQLLRIMKLMLSTKLFEGIPMNIPFLATIPPGEAEEIIRRYSPGSYVITEDSAEKIKGAIVDAMDRYAKGPLPDNHVEEFMDCFSREALTQKLMGHLTPDIS</sequence>
<dbReference type="Gene3D" id="3.40.50.2000">
    <property type="entry name" value="Glycogen Phosphorylase B"/>
    <property type="match status" value="2"/>
</dbReference>
<dbReference type="SUPFAM" id="SSF53756">
    <property type="entry name" value="UDP-Glycosyltransferase/glycogen phosphorylase"/>
    <property type="match status" value="1"/>
</dbReference>
<gene>
    <name evidence="2" type="ORF">MSL71_20880</name>
</gene>
<proteinExistence type="predicted"/>
<accession>A0A4U8YMP8</accession>
<organism evidence="2 3">
    <name type="scientific">Desulfoluna butyratoxydans</name>
    <dbReference type="NCBI Taxonomy" id="231438"/>
    <lineage>
        <taxon>Bacteria</taxon>
        <taxon>Pseudomonadati</taxon>
        <taxon>Thermodesulfobacteriota</taxon>
        <taxon>Desulfobacteria</taxon>
        <taxon>Desulfobacterales</taxon>
        <taxon>Desulfolunaceae</taxon>
        <taxon>Desulfoluna</taxon>
    </lineage>
</organism>
<keyword evidence="2" id="KW-0808">Transferase</keyword>
<dbReference type="AlphaFoldDB" id="A0A4U8YMP8"/>
<dbReference type="GO" id="GO:0016757">
    <property type="term" value="F:glycosyltransferase activity"/>
    <property type="evidence" value="ECO:0007669"/>
    <property type="project" value="UniProtKB-ARBA"/>
</dbReference>
<evidence type="ECO:0000259" key="1">
    <source>
        <dbReference type="Pfam" id="PF13439"/>
    </source>
</evidence>
<dbReference type="Proteomes" id="UP000507962">
    <property type="component" value="Unassembled WGS sequence"/>
</dbReference>
<keyword evidence="3" id="KW-1185">Reference proteome</keyword>
<name>A0A4U8YMP8_9BACT</name>
<evidence type="ECO:0000313" key="2">
    <source>
        <dbReference type="EMBL" id="VFQ44439.1"/>
    </source>
</evidence>
<evidence type="ECO:0000313" key="3">
    <source>
        <dbReference type="Proteomes" id="UP000507962"/>
    </source>
</evidence>
<reference evidence="2 3" key="1">
    <citation type="submission" date="2019-03" db="EMBL/GenBank/DDBJ databases">
        <authorList>
            <person name="Nijsse B."/>
        </authorList>
    </citation>
    <scope>NUCLEOTIDE SEQUENCE [LARGE SCALE GENOMIC DNA]</scope>
    <source>
        <strain evidence="2">Desulfoluna butyratoxydans MSL71</strain>
    </source>
</reference>
<protein>
    <submittedName>
        <fullName evidence="2">Glycosyltransferase subfamily 4-like n-terminal domain</fullName>
    </submittedName>
</protein>